<sequence>MLLKSPEETSAYIGRQSLLESLWEGVSDRAILQCGGKPFVAQKTRIHGVLLVALTSMEHQDGDEERPRERYILSTELLIGAALSDFRKNRSISTLRRKLMKQWINATEHRIDLVLNAIVHLHQRYVNLETYEVRRSARKGKRKSCRS</sequence>
<evidence type="ECO:0000313" key="1">
    <source>
        <dbReference type="EMBL" id="CAE0609301.1"/>
    </source>
</evidence>
<reference evidence="1" key="1">
    <citation type="submission" date="2021-01" db="EMBL/GenBank/DDBJ databases">
        <authorList>
            <person name="Corre E."/>
            <person name="Pelletier E."/>
            <person name="Niang G."/>
            <person name="Scheremetjew M."/>
            <person name="Finn R."/>
            <person name="Kale V."/>
            <person name="Holt S."/>
            <person name="Cochrane G."/>
            <person name="Meng A."/>
            <person name="Brown T."/>
            <person name="Cohen L."/>
        </authorList>
    </citation>
    <scope>NUCLEOTIDE SEQUENCE</scope>
    <source>
        <strain evidence="1">CCMP1897</strain>
    </source>
</reference>
<dbReference type="EMBL" id="HBIS01003466">
    <property type="protein sequence ID" value="CAE0609301.1"/>
    <property type="molecule type" value="Transcribed_RNA"/>
</dbReference>
<protein>
    <submittedName>
        <fullName evidence="1">Uncharacterized protein</fullName>
    </submittedName>
</protein>
<proteinExistence type="predicted"/>
<dbReference type="AlphaFoldDB" id="A0A7S3XDH0"/>
<organism evidence="1">
    <name type="scientific">Picocystis salinarum</name>
    <dbReference type="NCBI Taxonomy" id="88271"/>
    <lineage>
        <taxon>Eukaryota</taxon>
        <taxon>Viridiplantae</taxon>
        <taxon>Chlorophyta</taxon>
        <taxon>Picocystophyceae</taxon>
        <taxon>Picocystales</taxon>
        <taxon>Picocystaceae</taxon>
        <taxon>Picocystis</taxon>
    </lineage>
</organism>
<gene>
    <name evidence="1" type="ORF">PSAL00342_LOCUS3120</name>
</gene>
<name>A0A7S3XDH0_9CHLO</name>
<accession>A0A7S3XDH0</accession>